<dbReference type="InterPro" id="IPR029063">
    <property type="entry name" value="SAM-dependent_MTases_sf"/>
</dbReference>
<accession>A0A1D2MZ67</accession>
<dbReference type="GO" id="GO:0008168">
    <property type="term" value="F:methyltransferase activity"/>
    <property type="evidence" value="ECO:0007669"/>
    <property type="project" value="UniProtKB-KW"/>
</dbReference>
<gene>
    <name evidence="2" type="ORF">Ocin01_08564</name>
</gene>
<evidence type="ECO:0000313" key="3">
    <source>
        <dbReference type="Proteomes" id="UP000094527"/>
    </source>
</evidence>
<keyword evidence="3" id="KW-1185">Reference proteome</keyword>
<name>A0A1D2MZ67_ORCCI</name>
<dbReference type="InterPro" id="IPR025714">
    <property type="entry name" value="Methyltranfer_dom"/>
</dbReference>
<feature type="domain" description="Methyltransferase" evidence="1">
    <location>
        <begin position="34"/>
        <end position="109"/>
    </location>
</feature>
<dbReference type="EMBL" id="LJIJ01000381">
    <property type="protein sequence ID" value="ODM98104.1"/>
    <property type="molecule type" value="Genomic_DNA"/>
</dbReference>
<dbReference type="STRING" id="48709.A0A1D2MZ67"/>
<comment type="caution">
    <text evidence="2">The sequence shown here is derived from an EMBL/GenBank/DDBJ whole genome shotgun (WGS) entry which is preliminary data.</text>
</comment>
<evidence type="ECO:0000259" key="1">
    <source>
        <dbReference type="Pfam" id="PF13847"/>
    </source>
</evidence>
<reference evidence="2 3" key="1">
    <citation type="journal article" date="2016" name="Genome Biol. Evol.">
        <title>Gene Family Evolution Reflects Adaptation to Soil Environmental Stressors in the Genome of the Collembolan Orchesella cincta.</title>
        <authorList>
            <person name="Faddeeva-Vakhrusheva A."/>
            <person name="Derks M.F."/>
            <person name="Anvar S.Y."/>
            <person name="Agamennone V."/>
            <person name="Suring W."/>
            <person name="Smit S."/>
            <person name="van Straalen N.M."/>
            <person name="Roelofs D."/>
        </authorList>
    </citation>
    <scope>NUCLEOTIDE SEQUENCE [LARGE SCALE GENOMIC DNA]</scope>
    <source>
        <tissue evidence="2">Mixed pool</tissue>
    </source>
</reference>
<dbReference type="Pfam" id="PF13847">
    <property type="entry name" value="Methyltransf_31"/>
    <property type="match status" value="1"/>
</dbReference>
<keyword evidence="2" id="KW-0489">Methyltransferase</keyword>
<sequence>MQDPKKYENNKSGAEEAVRVFLPKLIQTMKWSERENVLDYGSGAGSAGFNFILPEVHNWDSKMYSVDVSIKMLEFAKKNYSHERITYGVGDILDNTFPFEDVKFDKIFAVHNDALGISQNFKTQRPIWIHYSHGQRLDIPWLDFPKGREQQDIRELFQSSGFHVVHLEFLRDRDYQFENINTFLEICAACNPCSNNIPVNLNQAFKEDLRKLLTGYAGIPTNSNASNFNTIIFGE</sequence>
<dbReference type="OrthoDB" id="66144at2759"/>
<dbReference type="Proteomes" id="UP000094527">
    <property type="component" value="Unassembled WGS sequence"/>
</dbReference>
<dbReference type="GO" id="GO:0032259">
    <property type="term" value="P:methylation"/>
    <property type="evidence" value="ECO:0007669"/>
    <property type="project" value="UniProtKB-KW"/>
</dbReference>
<evidence type="ECO:0000313" key="2">
    <source>
        <dbReference type="EMBL" id="ODM98104.1"/>
    </source>
</evidence>
<proteinExistence type="predicted"/>
<dbReference type="AlphaFoldDB" id="A0A1D2MZ67"/>
<organism evidence="2 3">
    <name type="scientific">Orchesella cincta</name>
    <name type="common">Springtail</name>
    <name type="synonym">Podura cincta</name>
    <dbReference type="NCBI Taxonomy" id="48709"/>
    <lineage>
        <taxon>Eukaryota</taxon>
        <taxon>Metazoa</taxon>
        <taxon>Ecdysozoa</taxon>
        <taxon>Arthropoda</taxon>
        <taxon>Hexapoda</taxon>
        <taxon>Collembola</taxon>
        <taxon>Entomobryomorpha</taxon>
        <taxon>Entomobryoidea</taxon>
        <taxon>Orchesellidae</taxon>
        <taxon>Orchesellinae</taxon>
        <taxon>Orchesella</taxon>
    </lineage>
</organism>
<dbReference type="SUPFAM" id="SSF53335">
    <property type="entry name" value="S-adenosyl-L-methionine-dependent methyltransferases"/>
    <property type="match status" value="1"/>
</dbReference>
<keyword evidence="2" id="KW-0808">Transferase</keyword>
<protein>
    <submittedName>
        <fullName evidence="2">Juvenile hormone acid O-methyltransferase</fullName>
    </submittedName>
</protein>
<dbReference type="Gene3D" id="3.40.50.150">
    <property type="entry name" value="Vaccinia Virus protein VP39"/>
    <property type="match status" value="1"/>
</dbReference>